<reference evidence="1" key="3">
    <citation type="submission" date="2025-09" db="UniProtKB">
        <authorList>
            <consortium name="Ensembl"/>
        </authorList>
    </citation>
    <scope>IDENTIFICATION</scope>
</reference>
<accession>H2Z4I8</accession>
<dbReference type="AlphaFoldDB" id="H2Z4I8"/>
<reference evidence="2" key="1">
    <citation type="submission" date="2003-08" db="EMBL/GenBank/DDBJ databases">
        <authorList>
            <person name="Birren B."/>
            <person name="Nusbaum C."/>
            <person name="Abebe A."/>
            <person name="Abouelleil A."/>
            <person name="Adekoya E."/>
            <person name="Ait-zahra M."/>
            <person name="Allen N."/>
            <person name="Allen T."/>
            <person name="An P."/>
            <person name="Anderson M."/>
            <person name="Anderson S."/>
            <person name="Arachchi H."/>
            <person name="Armbruster J."/>
            <person name="Bachantsang P."/>
            <person name="Baldwin J."/>
            <person name="Barry A."/>
            <person name="Bayul T."/>
            <person name="Blitshsteyn B."/>
            <person name="Bloom T."/>
            <person name="Blye J."/>
            <person name="Boguslavskiy L."/>
            <person name="Borowsky M."/>
            <person name="Boukhgalter B."/>
            <person name="Brunache A."/>
            <person name="Butler J."/>
            <person name="Calixte N."/>
            <person name="Calvo S."/>
            <person name="Camarata J."/>
            <person name="Campo K."/>
            <person name="Chang J."/>
            <person name="Cheshatsang Y."/>
            <person name="Citroen M."/>
            <person name="Collymore A."/>
            <person name="Considine T."/>
            <person name="Cook A."/>
            <person name="Cooke P."/>
            <person name="Corum B."/>
            <person name="Cuomo C."/>
            <person name="David R."/>
            <person name="Dawoe T."/>
            <person name="Degray S."/>
            <person name="Dodge S."/>
            <person name="Dooley K."/>
            <person name="Dorje P."/>
            <person name="Dorjee K."/>
            <person name="Dorris L."/>
            <person name="Duffey N."/>
            <person name="Dupes A."/>
            <person name="Elkins T."/>
            <person name="Engels R."/>
            <person name="Erickson J."/>
            <person name="Farina A."/>
            <person name="Faro S."/>
            <person name="Ferreira P."/>
            <person name="Fischer H."/>
            <person name="Fitzgerald M."/>
            <person name="Foley K."/>
            <person name="Gage D."/>
            <person name="Galagan J."/>
            <person name="Gearin G."/>
            <person name="Gnerre S."/>
            <person name="Gnirke A."/>
            <person name="Goyette A."/>
            <person name="Graham J."/>
            <person name="Grandbois E."/>
            <person name="Gyaltsen K."/>
            <person name="Hafez N."/>
            <person name="Hagopian D."/>
            <person name="Hagos B."/>
            <person name="Hall J."/>
            <person name="Hatcher B."/>
            <person name="Heller A."/>
            <person name="Higgins H."/>
            <person name="Honan T."/>
            <person name="Horn A."/>
            <person name="Houde N."/>
            <person name="Hughes L."/>
            <person name="Hulme W."/>
            <person name="Husby E."/>
            <person name="Iliev I."/>
            <person name="Jaffe D."/>
            <person name="Jones C."/>
            <person name="Kamal M."/>
            <person name="Kamat A."/>
            <person name="Kamvysselis M."/>
            <person name="Karlsson E."/>
            <person name="Kells C."/>
            <person name="Kieu A."/>
            <person name="Kisner P."/>
            <person name="Kodira C."/>
            <person name="Kulbokas E."/>
            <person name="Labutti K."/>
            <person name="Lama D."/>
            <person name="Landers T."/>
            <person name="Leger J."/>
            <person name="Levine S."/>
            <person name="Lewis D."/>
            <person name="Lewis T."/>
            <person name="Lindblad-toh K."/>
            <person name="Liu X."/>
            <person name="Lokyitsang T."/>
            <person name="Lokyitsang Y."/>
            <person name="Lucien O."/>
            <person name="Lui A."/>
            <person name="Ma L.J."/>
            <person name="Mabbitt R."/>
            <person name="Macdonald J."/>
            <person name="Maclean C."/>
            <person name="Major J."/>
            <person name="Manning J."/>
            <person name="Marabella R."/>
            <person name="Maru K."/>
            <person name="Matthews C."/>
            <person name="Mauceli E."/>
            <person name="Mccarthy M."/>
            <person name="Mcdonough S."/>
            <person name="Mcghee T."/>
            <person name="Meldrim J."/>
            <person name="Meneus L."/>
            <person name="Mesirov J."/>
            <person name="Mihalev A."/>
            <person name="Mihova T."/>
            <person name="Mikkelsen T."/>
            <person name="Mlenga V."/>
            <person name="Moru K."/>
            <person name="Mozes J."/>
            <person name="Mulrain L."/>
            <person name="Munson G."/>
            <person name="Naylor J."/>
            <person name="Newes C."/>
            <person name="Nguyen C."/>
            <person name="Nguyen N."/>
            <person name="Nguyen T."/>
            <person name="Nicol R."/>
            <person name="Nielsen C."/>
            <person name="Nizzari M."/>
            <person name="Norbu C."/>
            <person name="Norbu N."/>
            <person name="O'donnell P."/>
            <person name="Okoawo O."/>
            <person name="O'leary S."/>
            <person name="Omotosho B."/>
            <person name="O'neill K."/>
            <person name="Osman S."/>
            <person name="Parker S."/>
            <person name="Perrin D."/>
            <person name="Phunkhang P."/>
            <person name="Piqani B."/>
            <person name="Purcell S."/>
            <person name="Rachupka T."/>
            <person name="Ramasamy U."/>
            <person name="Rameau R."/>
            <person name="Ray V."/>
            <person name="Raymond C."/>
            <person name="Retta R."/>
            <person name="Richardson S."/>
            <person name="Rise C."/>
            <person name="Rodriguez J."/>
            <person name="Rogers J."/>
            <person name="Rogov P."/>
            <person name="Rutman M."/>
            <person name="Schupbach R."/>
            <person name="Seaman C."/>
            <person name="Settipalli S."/>
            <person name="Sharpe T."/>
            <person name="Sheridan J."/>
            <person name="Sherpa N."/>
            <person name="Shi J."/>
            <person name="Smirnov S."/>
            <person name="Smith C."/>
            <person name="Sougnez C."/>
            <person name="Spencer B."/>
            <person name="Stalker J."/>
            <person name="Stange-thomann N."/>
            <person name="Stavropoulos S."/>
            <person name="Stetson K."/>
            <person name="Stone C."/>
            <person name="Stone S."/>
            <person name="Stubbs M."/>
            <person name="Talamas J."/>
            <person name="Tchuinga P."/>
            <person name="Tenzing P."/>
            <person name="Tesfaye S."/>
            <person name="Theodore J."/>
            <person name="Thoulutsang Y."/>
            <person name="Topham K."/>
            <person name="Towey S."/>
            <person name="Tsamla T."/>
            <person name="Tsomo N."/>
            <person name="Vallee D."/>
            <person name="Vassiliev H."/>
            <person name="Venkataraman V."/>
            <person name="Vinson J."/>
            <person name="Vo A."/>
            <person name="Wade C."/>
            <person name="Wang S."/>
            <person name="Wangchuk T."/>
            <person name="Wangdi T."/>
            <person name="Whittaker C."/>
            <person name="Wilkinson J."/>
            <person name="Wu Y."/>
            <person name="Wyman D."/>
            <person name="Yadav S."/>
            <person name="Yang S."/>
            <person name="Yang X."/>
            <person name="Yeager S."/>
            <person name="Yee E."/>
            <person name="Young G."/>
            <person name="Zainoun J."/>
            <person name="Zembeck L."/>
            <person name="Zimmer A."/>
            <person name="Zody M."/>
            <person name="Lander E."/>
        </authorList>
    </citation>
    <scope>NUCLEOTIDE SEQUENCE [LARGE SCALE GENOMIC DNA]</scope>
</reference>
<sequence length="160" mass="17945">MKEIKQEILNVSFLLRSKQSFIGEKESGGVADMNEVLEALFSLVIDLGGVEDGSVLVEKANLILGDNVQVWLNTVLQITTPLSDCATFLVPFLRHILLDRQWPQNPTLLQYIQYMLLTKQVMSMDKMEPSLAEKFRSTGLKYAAPLMFYEMVVESGAGVD</sequence>
<evidence type="ECO:0000313" key="1">
    <source>
        <dbReference type="Ensembl" id="ENSCSAVP00000012500.1"/>
    </source>
</evidence>
<reference evidence="1" key="2">
    <citation type="submission" date="2025-08" db="UniProtKB">
        <authorList>
            <consortium name="Ensembl"/>
        </authorList>
    </citation>
    <scope>IDENTIFICATION</scope>
</reference>
<keyword evidence="2" id="KW-1185">Reference proteome</keyword>
<organism evidence="1 2">
    <name type="scientific">Ciona savignyi</name>
    <name type="common">Pacific transparent sea squirt</name>
    <dbReference type="NCBI Taxonomy" id="51511"/>
    <lineage>
        <taxon>Eukaryota</taxon>
        <taxon>Metazoa</taxon>
        <taxon>Chordata</taxon>
        <taxon>Tunicata</taxon>
        <taxon>Ascidiacea</taxon>
        <taxon>Phlebobranchia</taxon>
        <taxon>Cionidae</taxon>
        <taxon>Ciona</taxon>
    </lineage>
</organism>
<dbReference type="Proteomes" id="UP000007875">
    <property type="component" value="Unassembled WGS sequence"/>
</dbReference>
<protein>
    <submittedName>
        <fullName evidence="1">Uncharacterized protein</fullName>
    </submittedName>
</protein>
<name>H2Z4I8_CIOSA</name>
<dbReference type="HOGENOM" id="CLU_1656079_0_0_1"/>
<evidence type="ECO:0000313" key="2">
    <source>
        <dbReference type="Proteomes" id="UP000007875"/>
    </source>
</evidence>
<proteinExistence type="predicted"/>
<dbReference type="Ensembl" id="ENSCSAVT00000012644.1">
    <property type="protein sequence ID" value="ENSCSAVP00000012500.1"/>
    <property type="gene ID" value="ENSCSAVG00000007341.1"/>
</dbReference>